<dbReference type="OrthoDB" id="8589804at2"/>
<evidence type="ECO:0000313" key="2">
    <source>
        <dbReference type="Proteomes" id="UP000184339"/>
    </source>
</evidence>
<evidence type="ECO:0008006" key="3">
    <source>
        <dbReference type="Google" id="ProtNLM"/>
    </source>
</evidence>
<dbReference type="Proteomes" id="UP000184339">
    <property type="component" value="Unassembled WGS sequence"/>
</dbReference>
<organism evidence="1 2">
    <name type="scientific">Duganella sacchari</name>
    <dbReference type="NCBI Taxonomy" id="551987"/>
    <lineage>
        <taxon>Bacteria</taxon>
        <taxon>Pseudomonadati</taxon>
        <taxon>Pseudomonadota</taxon>
        <taxon>Betaproteobacteria</taxon>
        <taxon>Burkholderiales</taxon>
        <taxon>Oxalobacteraceae</taxon>
        <taxon>Telluria group</taxon>
        <taxon>Duganella</taxon>
    </lineage>
</organism>
<dbReference type="STRING" id="551987.SAMN05192549_101632"/>
<dbReference type="InterPro" id="IPR006597">
    <property type="entry name" value="Sel1-like"/>
</dbReference>
<proteinExistence type="predicted"/>
<dbReference type="RefSeq" id="WP_072781247.1">
    <property type="nucleotide sequence ID" value="NZ_FRCX01000001.1"/>
</dbReference>
<dbReference type="PANTHER" id="PTHR11102">
    <property type="entry name" value="SEL-1-LIKE PROTEIN"/>
    <property type="match status" value="1"/>
</dbReference>
<evidence type="ECO:0000313" key="1">
    <source>
        <dbReference type="EMBL" id="SHM45639.1"/>
    </source>
</evidence>
<dbReference type="Pfam" id="PF08238">
    <property type="entry name" value="Sel1"/>
    <property type="match status" value="4"/>
</dbReference>
<name>A0A1M7IY55_9BURK</name>
<keyword evidence="2" id="KW-1185">Reference proteome</keyword>
<dbReference type="InterPro" id="IPR050767">
    <property type="entry name" value="Sel1_AlgK"/>
</dbReference>
<dbReference type="SMART" id="SM00671">
    <property type="entry name" value="SEL1"/>
    <property type="match status" value="5"/>
</dbReference>
<accession>A0A1M7IY55</accession>
<protein>
    <recommendedName>
        <fullName evidence="3">Sel1 repeat-containing protein</fullName>
    </recommendedName>
</protein>
<dbReference type="SUPFAM" id="SSF81901">
    <property type="entry name" value="HCP-like"/>
    <property type="match status" value="1"/>
</dbReference>
<dbReference type="InterPro" id="IPR011990">
    <property type="entry name" value="TPR-like_helical_dom_sf"/>
</dbReference>
<dbReference type="EMBL" id="FRCX01000001">
    <property type="protein sequence ID" value="SHM45639.1"/>
    <property type="molecule type" value="Genomic_DNA"/>
</dbReference>
<gene>
    <name evidence="1" type="ORF">SAMN05192549_101632</name>
</gene>
<dbReference type="Gene3D" id="1.25.40.10">
    <property type="entry name" value="Tetratricopeptide repeat domain"/>
    <property type="match status" value="1"/>
</dbReference>
<dbReference type="PANTHER" id="PTHR11102:SF160">
    <property type="entry name" value="ERAD-ASSOCIATED E3 UBIQUITIN-PROTEIN LIGASE COMPONENT HRD3"/>
    <property type="match status" value="1"/>
</dbReference>
<dbReference type="PROSITE" id="PS51257">
    <property type="entry name" value="PROKAR_LIPOPROTEIN"/>
    <property type="match status" value="1"/>
</dbReference>
<sequence length="247" mass="27106">MRLQHYPGAALLAVLGSVFLLGCQMQQEKPTSAQIEVIGMKAKQEADAHAERKLMAWSEQNLPVAQRELAILYQTRPEQRADALKLFEQSARGGDTEAAFQLGEMLRVGVLGVAAAPAAAAPWYTQAAQHQHARASLMLGLLYKNGEGVKQDAAQAAHWLTAAAELGNAHAMFLLSNVYREGAGVAPDQAQARHWLEEAAEHEYPPAIQELAMTVQLGDALSPKDELRASHLMKEASEHRRNNWNRF</sequence>
<reference evidence="2" key="1">
    <citation type="submission" date="2016-11" db="EMBL/GenBank/DDBJ databases">
        <authorList>
            <person name="Varghese N."/>
            <person name="Submissions S."/>
        </authorList>
    </citation>
    <scope>NUCLEOTIDE SEQUENCE [LARGE SCALE GENOMIC DNA]</scope>
    <source>
        <strain evidence="2">Sac-22</strain>
    </source>
</reference>
<dbReference type="AlphaFoldDB" id="A0A1M7IY55"/>